<dbReference type="EMBL" id="JAGPXC010000004">
    <property type="protein sequence ID" value="KAH6654623.1"/>
    <property type="molecule type" value="Genomic_DNA"/>
</dbReference>
<dbReference type="GO" id="GO:0005634">
    <property type="term" value="C:nucleus"/>
    <property type="evidence" value="ECO:0007669"/>
    <property type="project" value="UniProtKB-SubCell"/>
</dbReference>
<evidence type="ECO:0000259" key="10">
    <source>
        <dbReference type="PROSITE" id="PS50071"/>
    </source>
</evidence>
<dbReference type="Pfam" id="PF05920">
    <property type="entry name" value="Homeobox_KN"/>
    <property type="match status" value="1"/>
</dbReference>
<keyword evidence="5" id="KW-0804">Transcription</keyword>
<gene>
    <name evidence="11" type="ORF">BKA67DRAFT_658907</name>
</gene>
<dbReference type="FunFam" id="1.10.10.60:FF:000059">
    <property type="entry name" value="TGFB-induced factor homeobox 1"/>
    <property type="match status" value="1"/>
</dbReference>
<keyword evidence="12" id="KW-1185">Reference proteome</keyword>
<feature type="region of interest" description="Disordered" evidence="9">
    <location>
        <begin position="349"/>
        <end position="395"/>
    </location>
</feature>
<evidence type="ECO:0000256" key="4">
    <source>
        <dbReference type="ARBA" id="ARBA00023155"/>
    </source>
</evidence>
<evidence type="ECO:0000256" key="8">
    <source>
        <dbReference type="PROSITE-ProRule" id="PRU00108"/>
    </source>
</evidence>
<comment type="subcellular location">
    <subcellularLocation>
        <location evidence="1 8">Nucleus</location>
    </subcellularLocation>
</comment>
<dbReference type="GO" id="GO:0003677">
    <property type="term" value="F:DNA binding"/>
    <property type="evidence" value="ECO:0007669"/>
    <property type="project" value="UniProtKB-UniRule"/>
</dbReference>
<keyword evidence="6 8" id="KW-0539">Nucleus</keyword>
<feature type="DNA-binding region" description="Homeobox" evidence="8">
    <location>
        <begin position="281"/>
        <end position="343"/>
    </location>
</feature>
<dbReference type="OrthoDB" id="10056939at2759"/>
<feature type="compositionally biased region" description="Basic and acidic residues" evidence="9">
    <location>
        <begin position="94"/>
        <end position="104"/>
    </location>
</feature>
<evidence type="ECO:0000256" key="9">
    <source>
        <dbReference type="SAM" id="MobiDB-lite"/>
    </source>
</evidence>
<dbReference type="PANTHER" id="PTHR11850">
    <property type="entry name" value="HOMEOBOX PROTEIN TRANSCRIPTION FACTORS"/>
    <property type="match status" value="1"/>
</dbReference>
<sequence length="412" mass="46830">MSTLAMPFPQHHTGFHREFQWQEPRHIDISRPRNEPEKIALPSIRQAFPELHLQVQQGIPSRTPSATSPTSGPSGVLTPPEYTHSPNQNKRRRLSIDGDRDMERPSQIPRLYASPPRVISRHQSPGISRPIPEPWSASGRTSPYLKNCAIPSMRSPRAVEFRERMESRLSLPSLPQMDYERNVAMNRMRSISRDDFVQESMIQGIPHMAGVPIEAPAPAHYRAPSYEYAYHHPTRVQSLSLGSIHPLDRTPFAPGAYGHPFQETFMRIGELGMGMGGDNKQRKRRGNLPKETTDKLRAWFVAHLHHPYPTEDEKQELMRQTGLQMNQISNWFINARRRQLPTMVNNARTESEAMASRGGDSKVLPSTERAEYEHDGKRASVPLSDGEGSAYDEVDMDTLARRRSANMKRGSI</sequence>
<dbReference type="InterPro" id="IPR001356">
    <property type="entry name" value="HD"/>
</dbReference>
<dbReference type="GO" id="GO:0006355">
    <property type="term" value="P:regulation of DNA-templated transcription"/>
    <property type="evidence" value="ECO:0007669"/>
    <property type="project" value="InterPro"/>
</dbReference>
<feature type="compositionally biased region" description="Low complexity" evidence="9">
    <location>
        <begin position="60"/>
        <end position="74"/>
    </location>
</feature>
<name>A0A9P8UM40_9PEZI</name>
<dbReference type="PROSITE" id="PS50071">
    <property type="entry name" value="HOMEOBOX_2"/>
    <property type="match status" value="1"/>
</dbReference>
<evidence type="ECO:0000256" key="5">
    <source>
        <dbReference type="ARBA" id="ARBA00023163"/>
    </source>
</evidence>
<dbReference type="SMART" id="SM00389">
    <property type="entry name" value="HOX"/>
    <property type="match status" value="1"/>
</dbReference>
<evidence type="ECO:0000313" key="11">
    <source>
        <dbReference type="EMBL" id="KAH6654623.1"/>
    </source>
</evidence>
<comment type="similarity">
    <text evidence="7">Belongs to the TALE/TGIF homeobox family.</text>
</comment>
<dbReference type="GeneID" id="70136255"/>
<feature type="region of interest" description="Disordered" evidence="9">
    <location>
        <begin position="58"/>
        <end position="147"/>
    </location>
</feature>
<keyword evidence="3 8" id="KW-0238">DNA-binding</keyword>
<comment type="caution">
    <text evidence="11">The sequence shown here is derived from an EMBL/GenBank/DDBJ whole genome shotgun (WGS) entry which is preliminary data.</text>
</comment>
<evidence type="ECO:0000256" key="2">
    <source>
        <dbReference type="ARBA" id="ARBA00023015"/>
    </source>
</evidence>
<feature type="domain" description="Homeobox" evidence="10">
    <location>
        <begin position="279"/>
        <end position="342"/>
    </location>
</feature>
<organism evidence="11 12">
    <name type="scientific">Truncatella angustata</name>
    <dbReference type="NCBI Taxonomy" id="152316"/>
    <lineage>
        <taxon>Eukaryota</taxon>
        <taxon>Fungi</taxon>
        <taxon>Dikarya</taxon>
        <taxon>Ascomycota</taxon>
        <taxon>Pezizomycotina</taxon>
        <taxon>Sordariomycetes</taxon>
        <taxon>Xylariomycetidae</taxon>
        <taxon>Amphisphaeriales</taxon>
        <taxon>Sporocadaceae</taxon>
        <taxon>Truncatella</taxon>
    </lineage>
</organism>
<accession>A0A9P8UM40</accession>
<dbReference type="InterPro" id="IPR008422">
    <property type="entry name" value="KN_HD"/>
</dbReference>
<dbReference type="Gene3D" id="1.10.10.60">
    <property type="entry name" value="Homeodomain-like"/>
    <property type="match status" value="1"/>
</dbReference>
<proteinExistence type="inferred from homology"/>
<dbReference type="InterPro" id="IPR009057">
    <property type="entry name" value="Homeodomain-like_sf"/>
</dbReference>
<dbReference type="InterPro" id="IPR050224">
    <property type="entry name" value="TALE_homeobox"/>
</dbReference>
<dbReference type="SUPFAM" id="SSF46689">
    <property type="entry name" value="Homeodomain-like"/>
    <property type="match status" value="1"/>
</dbReference>
<keyword evidence="2" id="KW-0805">Transcription regulation</keyword>
<dbReference type="AlphaFoldDB" id="A0A9P8UM40"/>
<evidence type="ECO:0000256" key="3">
    <source>
        <dbReference type="ARBA" id="ARBA00023125"/>
    </source>
</evidence>
<protein>
    <recommendedName>
        <fullName evidence="10">Homeobox domain-containing protein</fullName>
    </recommendedName>
</protein>
<evidence type="ECO:0000256" key="1">
    <source>
        <dbReference type="ARBA" id="ARBA00004123"/>
    </source>
</evidence>
<feature type="compositionally biased region" description="Basic and acidic residues" evidence="9">
    <location>
        <begin position="368"/>
        <end position="378"/>
    </location>
</feature>
<evidence type="ECO:0000256" key="6">
    <source>
        <dbReference type="ARBA" id="ARBA00023242"/>
    </source>
</evidence>
<evidence type="ECO:0000256" key="7">
    <source>
        <dbReference type="ARBA" id="ARBA00038021"/>
    </source>
</evidence>
<evidence type="ECO:0000313" key="12">
    <source>
        <dbReference type="Proteomes" id="UP000758603"/>
    </source>
</evidence>
<dbReference type="RefSeq" id="XP_045958893.1">
    <property type="nucleotide sequence ID" value="XM_046107364.1"/>
</dbReference>
<keyword evidence="4 8" id="KW-0371">Homeobox</keyword>
<dbReference type="CDD" id="cd00086">
    <property type="entry name" value="homeodomain"/>
    <property type="match status" value="1"/>
</dbReference>
<reference evidence="11" key="1">
    <citation type="journal article" date="2021" name="Nat. Commun.">
        <title>Genetic determinants of endophytism in the Arabidopsis root mycobiome.</title>
        <authorList>
            <person name="Mesny F."/>
            <person name="Miyauchi S."/>
            <person name="Thiergart T."/>
            <person name="Pickel B."/>
            <person name="Atanasova L."/>
            <person name="Karlsson M."/>
            <person name="Huettel B."/>
            <person name="Barry K.W."/>
            <person name="Haridas S."/>
            <person name="Chen C."/>
            <person name="Bauer D."/>
            <person name="Andreopoulos W."/>
            <person name="Pangilinan J."/>
            <person name="LaButti K."/>
            <person name="Riley R."/>
            <person name="Lipzen A."/>
            <person name="Clum A."/>
            <person name="Drula E."/>
            <person name="Henrissat B."/>
            <person name="Kohler A."/>
            <person name="Grigoriev I.V."/>
            <person name="Martin F.M."/>
            <person name="Hacquard S."/>
        </authorList>
    </citation>
    <scope>NUCLEOTIDE SEQUENCE</scope>
    <source>
        <strain evidence="11">MPI-SDFR-AT-0073</strain>
    </source>
</reference>
<dbReference type="Proteomes" id="UP000758603">
    <property type="component" value="Unassembled WGS sequence"/>
</dbReference>